<dbReference type="PANTHER" id="PTHR31286">
    <property type="entry name" value="GLYCINE-RICH CELL WALL STRUCTURAL PROTEIN 1.8-LIKE"/>
    <property type="match status" value="1"/>
</dbReference>
<gene>
    <name evidence="3" type="ORF">LITE_LOCUS41246</name>
</gene>
<accession>A0AAV0Q2C7</accession>
<feature type="compositionally biased region" description="Basic residues" evidence="1">
    <location>
        <begin position="316"/>
        <end position="331"/>
    </location>
</feature>
<organism evidence="3 4">
    <name type="scientific">Linum tenue</name>
    <dbReference type="NCBI Taxonomy" id="586396"/>
    <lineage>
        <taxon>Eukaryota</taxon>
        <taxon>Viridiplantae</taxon>
        <taxon>Streptophyta</taxon>
        <taxon>Embryophyta</taxon>
        <taxon>Tracheophyta</taxon>
        <taxon>Spermatophyta</taxon>
        <taxon>Magnoliopsida</taxon>
        <taxon>eudicotyledons</taxon>
        <taxon>Gunneridae</taxon>
        <taxon>Pentapetalae</taxon>
        <taxon>rosids</taxon>
        <taxon>fabids</taxon>
        <taxon>Malpighiales</taxon>
        <taxon>Linaceae</taxon>
        <taxon>Linum</taxon>
    </lineage>
</organism>
<dbReference type="Proteomes" id="UP001154282">
    <property type="component" value="Unassembled WGS sequence"/>
</dbReference>
<protein>
    <recommendedName>
        <fullName evidence="2">DUF4283 domain-containing protein</fullName>
    </recommendedName>
</protein>
<evidence type="ECO:0000313" key="4">
    <source>
        <dbReference type="Proteomes" id="UP001154282"/>
    </source>
</evidence>
<evidence type="ECO:0000313" key="3">
    <source>
        <dbReference type="EMBL" id="CAI0532161.1"/>
    </source>
</evidence>
<feature type="domain" description="DUF4283" evidence="2">
    <location>
        <begin position="77"/>
        <end position="158"/>
    </location>
</feature>
<proteinExistence type="predicted"/>
<evidence type="ECO:0000256" key="1">
    <source>
        <dbReference type="SAM" id="MobiDB-lite"/>
    </source>
</evidence>
<dbReference type="PANTHER" id="PTHR31286:SF99">
    <property type="entry name" value="DUF4283 DOMAIN-CONTAINING PROTEIN"/>
    <property type="match status" value="1"/>
</dbReference>
<dbReference type="InterPro" id="IPR025558">
    <property type="entry name" value="DUF4283"/>
</dbReference>
<dbReference type="AlphaFoldDB" id="A0AAV0Q2C7"/>
<evidence type="ECO:0000259" key="2">
    <source>
        <dbReference type="Pfam" id="PF14111"/>
    </source>
</evidence>
<feature type="region of interest" description="Disordered" evidence="1">
    <location>
        <begin position="293"/>
        <end position="340"/>
    </location>
</feature>
<comment type="caution">
    <text evidence="3">The sequence shown here is derived from an EMBL/GenBank/DDBJ whole genome shotgun (WGS) entry which is preliminary data.</text>
</comment>
<sequence length="367" mass="42481">METDKSIPPSASTWKNGQGRRFSEVLQEDNWYIAESDSEDVALAEKEEDDLLDEETYDPKCPTILFTAAEKNRWRREWRSALVVKGLRKRVSYIPLARRLNSLWARNGEIQISDMRNGCFLVRFRNQKDYDYATMGGPWLLGDTYLTVHRWFKGFNPWKSVITSTMIWAQLPELPIEFINKEAVMRIAEQIGKPVRVDRVTELGARGKYARVCVEVDLTLPLLSQYKIEGVTYLIQYEGLDHICTNCGKYGKSAEKCDCNSMDPSMDADATPQDEVQVEDPTKGQTYGEWMMVRKRDRRSGRRGESGEPTGNGQNKHNRSKFYKTTLKRRGREGFPPKVSRISPRHLYPHVLLIQYVTLTMQKGMRF</sequence>
<dbReference type="Pfam" id="PF14111">
    <property type="entry name" value="DUF4283"/>
    <property type="match status" value="1"/>
</dbReference>
<keyword evidence="4" id="KW-1185">Reference proteome</keyword>
<dbReference type="EMBL" id="CAMGYJ010000009">
    <property type="protein sequence ID" value="CAI0532161.1"/>
    <property type="molecule type" value="Genomic_DNA"/>
</dbReference>
<name>A0AAV0Q2C7_9ROSI</name>
<reference evidence="3" key="1">
    <citation type="submission" date="2022-08" db="EMBL/GenBank/DDBJ databases">
        <authorList>
            <person name="Gutierrez-Valencia J."/>
        </authorList>
    </citation>
    <scope>NUCLEOTIDE SEQUENCE</scope>
</reference>
<dbReference type="InterPro" id="IPR040256">
    <property type="entry name" value="At4g02000-like"/>
</dbReference>